<keyword evidence="3" id="KW-1185">Reference proteome</keyword>
<feature type="compositionally biased region" description="Low complexity" evidence="1">
    <location>
        <begin position="45"/>
        <end position="54"/>
    </location>
</feature>
<evidence type="ECO:0000313" key="2">
    <source>
        <dbReference type="EMBL" id="GAA2146850.1"/>
    </source>
</evidence>
<proteinExistence type="predicted"/>
<dbReference type="EMBL" id="BAAAQR010000006">
    <property type="protein sequence ID" value="GAA2146850.1"/>
    <property type="molecule type" value="Genomic_DNA"/>
</dbReference>
<evidence type="ECO:0008006" key="4">
    <source>
        <dbReference type="Google" id="ProtNLM"/>
    </source>
</evidence>
<reference evidence="3" key="1">
    <citation type="journal article" date="2019" name="Int. J. Syst. Evol. Microbiol.">
        <title>The Global Catalogue of Microorganisms (GCM) 10K type strain sequencing project: providing services to taxonomists for standard genome sequencing and annotation.</title>
        <authorList>
            <consortium name="The Broad Institute Genomics Platform"/>
            <consortium name="The Broad Institute Genome Sequencing Center for Infectious Disease"/>
            <person name="Wu L."/>
            <person name="Ma J."/>
        </authorList>
    </citation>
    <scope>NUCLEOTIDE SEQUENCE [LARGE SCALE GENOMIC DNA]</scope>
    <source>
        <strain evidence="3">JCM 16022</strain>
    </source>
</reference>
<organism evidence="2 3">
    <name type="scientific">Nocardioides koreensis</name>
    <dbReference type="NCBI Taxonomy" id="433651"/>
    <lineage>
        <taxon>Bacteria</taxon>
        <taxon>Bacillati</taxon>
        <taxon>Actinomycetota</taxon>
        <taxon>Actinomycetes</taxon>
        <taxon>Propionibacteriales</taxon>
        <taxon>Nocardioidaceae</taxon>
        <taxon>Nocardioides</taxon>
    </lineage>
</organism>
<comment type="caution">
    <text evidence="2">The sequence shown here is derived from an EMBL/GenBank/DDBJ whole genome shotgun (WGS) entry which is preliminary data.</text>
</comment>
<accession>A0ABP5LM87</accession>
<sequence length="180" mass="18372">MRATRAVLLGVAAWLAVVAVGSTAVWLVISRAGEDVGATTRAPLRAAATAPATPSQQRTVERPDRTRSSPAQPSATPAPPSATPSGSSTPATPATPVAQTRTWQGVGGAVTARCRGAAVSLVAAQPDPGFAVEVGDRGPDALEVKFEGREDEGDRKTELRAVCVAGVPRFAARTEGHADE</sequence>
<gene>
    <name evidence="2" type="ORF">GCM10009844_23470</name>
</gene>
<evidence type="ECO:0000256" key="1">
    <source>
        <dbReference type="SAM" id="MobiDB-lite"/>
    </source>
</evidence>
<feature type="compositionally biased region" description="Low complexity" evidence="1">
    <location>
        <begin position="83"/>
        <end position="102"/>
    </location>
</feature>
<protein>
    <recommendedName>
        <fullName evidence="4">Septum formation initiator</fullName>
    </recommendedName>
</protein>
<feature type="region of interest" description="Disordered" evidence="1">
    <location>
        <begin position="45"/>
        <end position="102"/>
    </location>
</feature>
<dbReference type="Proteomes" id="UP001501771">
    <property type="component" value="Unassembled WGS sequence"/>
</dbReference>
<name>A0ABP5LM87_9ACTN</name>
<evidence type="ECO:0000313" key="3">
    <source>
        <dbReference type="Proteomes" id="UP001501771"/>
    </source>
</evidence>
<dbReference type="RefSeq" id="WP_344151931.1">
    <property type="nucleotide sequence ID" value="NZ_BAAAQR010000006.1"/>
</dbReference>